<dbReference type="EMBL" id="VSSQ01000730">
    <property type="protein sequence ID" value="MPM00434.1"/>
    <property type="molecule type" value="Genomic_DNA"/>
</dbReference>
<name>A0A644WDM3_9ZZZZ</name>
<evidence type="ECO:0000259" key="1">
    <source>
        <dbReference type="Pfam" id="PF18903"/>
    </source>
</evidence>
<accession>A0A644WDM3</accession>
<proteinExistence type="predicted"/>
<evidence type="ECO:0000313" key="2">
    <source>
        <dbReference type="EMBL" id="MPM00434.1"/>
    </source>
</evidence>
<dbReference type="InterPro" id="IPR043718">
    <property type="entry name" value="DUF5659"/>
</dbReference>
<dbReference type="Pfam" id="PF18903">
    <property type="entry name" value="DUF5659"/>
    <property type="match status" value="1"/>
</dbReference>
<organism evidence="2">
    <name type="scientific">bioreactor metagenome</name>
    <dbReference type="NCBI Taxonomy" id="1076179"/>
    <lineage>
        <taxon>unclassified sequences</taxon>
        <taxon>metagenomes</taxon>
        <taxon>ecological metagenomes</taxon>
    </lineage>
</organism>
<feature type="domain" description="DUF5659" evidence="1">
    <location>
        <begin position="8"/>
        <end position="59"/>
    </location>
</feature>
<gene>
    <name evidence="2" type="ORF">SDC9_46658</name>
</gene>
<protein>
    <recommendedName>
        <fullName evidence="1">DUF5659 domain-containing protein</fullName>
    </recommendedName>
</protein>
<reference evidence="2" key="1">
    <citation type="submission" date="2019-08" db="EMBL/GenBank/DDBJ databases">
        <authorList>
            <person name="Kucharzyk K."/>
            <person name="Murdoch R.W."/>
            <person name="Higgins S."/>
            <person name="Loffler F."/>
        </authorList>
    </citation>
    <scope>NUCLEOTIDE SEQUENCE</scope>
</reference>
<sequence>MENIKESRTIPVFSLKLAGQLMATGHNLLSMSPNITRPDKNVFYFLSSDEINEEIAKYASTRKLGGT</sequence>
<dbReference type="AlphaFoldDB" id="A0A644WDM3"/>
<comment type="caution">
    <text evidence="2">The sequence shown here is derived from an EMBL/GenBank/DDBJ whole genome shotgun (WGS) entry which is preliminary data.</text>
</comment>